<feature type="compositionally biased region" description="Polar residues" evidence="1">
    <location>
        <begin position="74"/>
        <end position="85"/>
    </location>
</feature>
<evidence type="ECO:0000256" key="1">
    <source>
        <dbReference type="SAM" id="MobiDB-lite"/>
    </source>
</evidence>
<accession>U4LCS7</accession>
<reference evidence="2 3" key="1">
    <citation type="journal article" date="2013" name="PLoS Genet.">
        <title>The genome and development-dependent transcriptomes of Pyronema confluens: a window into fungal evolution.</title>
        <authorList>
            <person name="Traeger S."/>
            <person name="Altegoer F."/>
            <person name="Freitag M."/>
            <person name="Gabaldon T."/>
            <person name="Kempken F."/>
            <person name="Kumar A."/>
            <person name="Marcet-Houben M."/>
            <person name="Poggeler S."/>
            <person name="Stajich J.E."/>
            <person name="Nowrousian M."/>
        </authorList>
    </citation>
    <scope>NUCLEOTIDE SEQUENCE [LARGE SCALE GENOMIC DNA]</scope>
    <source>
        <strain evidence="3">CBS 100304</strain>
        <tissue evidence="2">Vegetative mycelium</tissue>
    </source>
</reference>
<dbReference type="AlphaFoldDB" id="U4LCS7"/>
<sequence length="91" mass="10529">MSHSILSIRLLQFPPIFPDWYVRLHTQPSGVRSLGCHRQVLYDLRRGPMGMLMEPFHSQLHLANHLDTGEYGPATTSRHISSPSMELQRHR</sequence>
<protein>
    <submittedName>
        <fullName evidence="2">Uncharacterized protein</fullName>
    </submittedName>
</protein>
<evidence type="ECO:0000313" key="2">
    <source>
        <dbReference type="EMBL" id="CCX29899.1"/>
    </source>
</evidence>
<evidence type="ECO:0000313" key="3">
    <source>
        <dbReference type="Proteomes" id="UP000018144"/>
    </source>
</evidence>
<keyword evidence="3" id="KW-1185">Reference proteome</keyword>
<proteinExistence type="predicted"/>
<name>U4LCS7_PYROM</name>
<feature type="region of interest" description="Disordered" evidence="1">
    <location>
        <begin position="67"/>
        <end position="91"/>
    </location>
</feature>
<dbReference type="EMBL" id="HF935393">
    <property type="protein sequence ID" value="CCX29899.1"/>
    <property type="molecule type" value="Genomic_DNA"/>
</dbReference>
<gene>
    <name evidence="2" type="ORF">PCON_07696</name>
</gene>
<organism evidence="2 3">
    <name type="scientific">Pyronema omphalodes (strain CBS 100304)</name>
    <name type="common">Pyronema confluens</name>
    <dbReference type="NCBI Taxonomy" id="1076935"/>
    <lineage>
        <taxon>Eukaryota</taxon>
        <taxon>Fungi</taxon>
        <taxon>Dikarya</taxon>
        <taxon>Ascomycota</taxon>
        <taxon>Pezizomycotina</taxon>
        <taxon>Pezizomycetes</taxon>
        <taxon>Pezizales</taxon>
        <taxon>Pyronemataceae</taxon>
        <taxon>Pyronema</taxon>
    </lineage>
</organism>
<dbReference type="Proteomes" id="UP000018144">
    <property type="component" value="Unassembled WGS sequence"/>
</dbReference>